<keyword evidence="2 7" id="KW-0349">Heme</keyword>
<comment type="caution">
    <text evidence="10">The sequence shown here is derived from an EMBL/GenBank/DDBJ whole genome shotgun (WGS) entry which is preliminary data.</text>
</comment>
<evidence type="ECO:0000256" key="8">
    <source>
        <dbReference type="SAM" id="MobiDB-lite"/>
    </source>
</evidence>
<keyword evidence="4 7" id="KW-0732">Signal</keyword>
<accession>A0ABP9ZV66</accession>
<evidence type="ECO:0000259" key="9">
    <source>
        <dbReference type="Pfam" id="PF03918"/>
    </source>
</evidence>
<feature type="transmembrane region" description="Helical" evidence="7">
    <location>
        <begin position="105"/>
        <end position="122"/>
    </location>
</feature>
<evidence type="ECO:0000256" key="1">
    <source>
        <dbReference type="ARBA" id="ARBA00010342"/>
    </source>
</evidence>
<feature type="compositionally biased region" description="Basic and acidic residues" evidence="8">
    <location>
        <begin position="162"/>
        <end position="171"/>
    </location>
</feature>
<dbReference type="CDD" id="cd16378">
    <property type="entry name" value="CcmH_N"/>
    <property type="match status" value="1"/>
</dbReference>
<evidence type="ECO:0000256" key="2">
    <source>
        <dbReference type="ARBA" id="ARBA00022617"/>
    </source>
</evidence>
<dbReference type="InterPro" id="IPR051263">
    <property type="entry name" value="C-type_cytochrome_biogenesis"/>
</dbReference>
<comment type="function">
    <text evidence="7">Possible subunit of a heme lyase.</text>
</comment>
<keyword evidence="5" id="KW-0201">Cytochrome c-type biogenesis</keyword>
<feature type="signal peptide" evidence="7">
    <location>
        <begin position="1"/>
        <end position="19"/>
    </location>
</feature>
<keyword evidence="7" id="KW-0812">Transmembrane</keyword>
<dbReference type="PANTHER" id="PTHR47870:SF1">
    <property type="entry name" value="CYTOCHROME C-TYPE BIOGENESIS PROTEIN CCMH"/>
    <property type="match status" value="1"/>
</dbReference>
<dbReference type="EMBL" id="BAABWH010000001">
    <property type="protein sequence ID" value="GAA6144030.1"/>
    <property type="molecule type" value="Genomic_DNA"/>
</dbReference>
<evidence type="ECO:0000313" key="11">
    <source>
        <dbReference type="Proteomes" id="UP001481413"/>
    </source>
</evidence>
<dbReference type="RefSeq" id="WP_353292979.1">
    <property type="nucleotide sequence ID" value="NZ_BAABWH010000001.1"/>
</dbReference>
<dbReference type="Gene3D" id="1.10.8.640">
    <property type="entry name" value="Cytochrome C biogenesis protein"/>
    <property type="match status" value="1"/>
</dbReference>
<sequence length="171" mass="19269">MIRVMAALFVLAISTSASAVIDGHKYPFDDPEDAERFAALAEELRCPKCQNQNLADSNAPVAADLRNKVYELMQDGKSDQEVVDYLVARYGDFVRYTPPFRLDTVLLWLGPLLLLLAGLALVRRTRQYQASGIAELTEEERARLDSLKRESSESANENPDDQYQKLDKDKT</sequence>
<keyword evidence="11" id="KW-1185">Reference proteome</keyword>
<evidence type="ECO:0000256" key="3">
    <source>
        <dbReference type="ARBA" id="ARBA00022723"/>
    </source>
</evidence>
<gene>
    <name evidence="10" type="ORF">NBRC116585_01470</name>
</gene>
<evidence type="ECO:0000256" key="4">
    <source>
        <dbReference type="ARBA" id="ARBA00022729"/>
    </source>
</evidence>
<protein>
    <recommendedName>
        <fullName evidence="7">Cytochrome c-type biogenesis protein</fullName>
    </recommendedName>
</protein>
<feature type="chain" id="PRO_5044990659" description="Cytochrome c-type biogenesis protein" evidence="7">
    <location>
        <begin position="20"/>
        <end position="171"/>
    </location>
</feature>
<dbReference type="InterPro" id="IPR038297">
    <property type="entry name" value="CcmH/CycL/NrfF/Ccl2_sf"/>
</dbReference>
<reference evidence="10 11" key="1">
    <citation type="submission" date="2024-04" db="EMBL/GenBank/DDBJ databases">
        <title>Draft genome sequence of Thalassolituus maritimus NBRC 116585.</title>
        <authorList>
            <person name="Miyakawa T."/>
            <person name="Kusuya Y."/>
            <person name="Miura T."/>
        </authorList>
    </citation>
    <scope>NUCLEOTIDE SEQUENCE [LARGE SCALE GENOMIC DNA]</scope>
    <source>
        <strain evidence="10 11">5NW40-0001</strain>
    </source>
</reference>
<evidence type="ECO:0000313" key="10">
    <source>
        <dbReference type="EMBL" id="GAA6144030.1"/>
    </source>
</evidence>
<keyword evidence="3 7" id="KW-0479">Metal-binding</keyword>
<feature type="domain" description="CcmH/CycL/Ccl2/NrfF N-terminal" evidence="9">
    <location>
        <begin position="9"/>
        <end position="147"/>
    </location>
</feature>
<comment type="similarity">
    <text evidence="1 7">Belongs to the CcmH/CycL/Ccl2/NrfF family.</text>
</comment>
<dbReference type="InterPro" id="IPR005616">
    <property type="entry name" value="CcmH/CycL/Ccl2/NrfF_N"/>
</dbReference>
<proteinExistence type="inferred from homology"/>
<keyword evidence="7" id="KW-0472">Membrane</keyword>
<evidence type="ECO:0000256" key="7">
    <source>
        <dbReference type="RuleBase" id="RU364112"/>
    </source>
</evidence>
<feature type="region of interest" description="Disordered" evidence="8">
    <location>
        <begin position="144"/>
        <end position="171"/>
    </location>
</feature>
<evidence type="ECO:0000256" key="6">
    <source>
        <dbReference type="ARBA" id="ARBA00023004"/>
    </source>
</evidence>
<dbReference type="Proteomes" id="UP001481413">
    <property type="component" value="Unassembled WGS sequence"/>
</dbReference>
<dbReference type="Pfam" id="PF03918">
    <property type="entry name" value="CcmH"/>
    <property type="match status" value="1"/>
</dbReference>
<evidence type="ECO:0000256" key="5">
    <source>
        <dbReference type="ARBA" id="ARBA00022748"/>
    </source>
</evidence>
<keyword evidence="7" id="KW-1133">Transmembrane helix</keyword>
<name>A0ABP9ZV66_9GAMM</name>
<organism evidence="10 11">
    <name type="scientific">Thalassolituus maritimus</name>
    <dbReference type="NCBI Taxonomy" id="484498"/>
    <lineage>
        <taxon>Bacteria</taxon>
        <taxon>Pseudomonadati</taxon>
        <taxon>Pseudomonadota</taxon>
        <taxon>Gammaproteobacteria</taxon>
        <taxon>Oceanospirillales</taxon>
        <taxon>Oceanospirillaceae</taxon>
        <taxon>Thalassolituus</taxon>
    </lineage>
</organism>
<dbReference type="PANTHER" id="PTHR47870">
    <property type="entry name" value="CYTOCHROME C-TYPE BIOGENESIS PROTEIN CCMH"/>
    <property type="match status" value="1"/>
</dbReference>
<keyword evidence="6 7" id="KW-0408">Iron</keyword>